<feature type="domain" description="Knr4/Smi1-like" evidence="1">
    <location>
        <begin position="10"/>
        <end position="150"/>
    </location>
</feature>
<proteinExistence type="predicted"/>
<dbReference type="RefSeq" id="WP_114481132.1">
    <property type="nucleotide sequence ID" value="NZ_QPII01000038.1"/>
</dbReference>
<evidence type="ECO:0000313" key="2">
    <source>
        <dbReference type="EMBL" id="RCV85961.1"/>
    </source>
</evidence>
<dbReference type="AlphaFoldDB" id="A0A368TMZ1"/>
<comment type="caution">
    <text evidence="2">The sequence shown here is derived from an EMBL/GenBank/DDBJ whole genome shotgun (WGS) entry which is preliminary data.</text>
</comment>
<gene>
    <name evidence="2" type="ORF">DU505_22100</name>
</gene>
<evidence type="ECO:0000259" key="1">
    <source>
        <dbReference type="SMART" id="SM00860"/>
    </source>
</evidence>
<dbReference type="OrthoDB" id="4103969at2"/>
<reference evidence="2 3" key="1">
    <citation type="submission" date="2018-07" db="EMBL/GenBank/DDBJ databases">
        <title>Halomonas montanilacus sp. nov., isolated from Lake Pengyan on Tibetan Plateau.</title>
        <authorList>
            <person name="Lu H."/>
            <person name="Xing P."/>
            <person name="Wu Q."/>
        </authorList>
    </citation>
    <scope>NUCLEOTIDE SEQUENCE [LARGE SCALE GENOMIC DNA]</scope>
    <source>
        <strain evidence="2 3">PYC7W</strain>
    </source>
</reference>
<dbReference type="InterPro" id="IPR037883">
    <property type="entry name" value="Knr4/Smi1-like_sf"/>
</dbReference>
<accession>A0A368TMZ1</accession>
<evidence type="ECO:0000313" key="3">
    <source>
        <dbReference type="Proteomes" id="UP000252405"/>
    </source>
</evidence>
<protein>
    <submittedName>
        <fullName evidence="2">SMI1/KNR4 family protein</fullName>
    </submittedName>
</protein>
<dbReference type="SMART" id="SM00860">
    <property type="entry name" value="SMI1_KNR4"/>
    <property type="match status" value="1"/>
</dbReference>
<dbReference type="SUPFAM" id="SSF160631">
    <property type="entry name" value="SMI1/KNR4-like"/>
    <property type="match status" value="1"/>
</dbReference>
<sequence length="156" mass="17407">MELEIKGGYGASAPNDIEMLEKKLCAELPKEYREFLKENNGGVPVPGFFDFFDKNKGAEDTSDVNRFLSVGVKQYGSIEKYLEVYSGRVPAEYLPIAHDSGGNLILIKLLGSVVGGVFFWDHEYEADIGVGPGEANIYYISKNFDEFLNGLYEIEE</sequence>
<keyword evidence="3" id="KW-1185">Reference proteome</keyword>
<dbReference type="Pfam" id="PF09346">
    <property type="entry name" value="SMI1_KNR4"/>
    <property type="match status" value="1"/>
</dbReference>
<dbReference type="Gene3D" id="3.40.1580.10">
    <property type="entry name" value="SMI1/KNR4-like"/>
    <property type="match status" value="1"/>
</dbReference>
<dbReference type="Proteomes" id="UP000252405">
    <property type="component" value="Unassembled WGS sequence"/>
</dbReference>
<dbReference type="InterPro" id="IPR018958">
    <property type="entry name" value="Knr4/Smi1-like_dom"/>
</dbReference>
<dbReference type="EMBL" id="QPII01000038">
    <property type="protein sequence ID" value="RCV85961.1"/>
    <property type="molecule type" value="Genomic_DNA"/>
</dbReference>
<organism evidence="2 3">
    <name type="scientific">Billgrantia montanilacus</name>
    <dbReference type="NCBI Taxonomy" id="2282305"/>
    <lineage>
        <taxon>Bacteria</taxon>
        <taxon>Pseudomonadati</taxon>
        <taxon>Pseudomonadota</taxon>
        <taxon>Gammaproteobacteria</taxon>
        <taxon>Oceanospirillales</taxon>
        <taxon>Halomonadaceae</taxon>
        <taxon>Billgrantia</taxon>
    </lineage>
</organism>
<name>A0A368TMZ1_9GAMM</name>